<dbReference type="InParanoid" id="B9TKD6"/>
<gene>
    <name evidence="1" type="ORF">RCOM_1869780</name>
</gene>
<evidence type="ECO:0000313" key="2">
    <source>
        <dbReference type="Proteomes" id="UP000008311"/>
    </source>
</evidence>
<keyword evidence="2" id="KW-1185">Reference proteome</keyword>
<dbReference type="EMBL" id="EQ985108">
    <property type="protein sequence ID" value="EEF23679.1"/>
    <property type="molecule type" value="Genomic_DNA"/>
</dbReference>
<sequence>RAAVAPQPLHELQAVAVRQAEIEQHQVVHRLVELALGVLQAAHPGDIEATVQQRDANAVAEIEVVFNKQNVHGPY</sequence>
<organism evidence="1 2">
    <name type="scientific">Ricinus communis</name>
    <name type="common">Castor bean</name>
    <dbReference type="NCBI Taxonomy" id="3988"/>
    <lineage>
        <taxon>Eukaryota</taxon>
        <taxon>Viridiplantae</taxon>
        <taxon>Streptophyta</taxon>
        <taxon>Embryophyta</taxon>
        <taxon>Tracheophyta</taxon>
        <taxon>Spermatophyta</taxon>
        <taxon>Magnoliopsida</taxon>
        <taxon>eudicotyledons</taxon>
        <taxon>Gunneridae</taxon>
        <taxon>Pentapetalae</taxon>
        <taxon>rosids</taxon>
        <taxon>fabids</taxon>
        <taxon>Malpighiales</taxon>
        <taxon>Euphorbiaceae</taxon>
        <taxon>Acalyphoideae</taxon>
        <taxon>Acalypheae</taxon>
        <taxon>Ricinus</taxon>
    </lineage>
</organism>
<proteinExistence type="predicted"/>
<protein>
    <submittedName>
        <fullName evidence="1">Uncharacterized protein</fullName>
    </submittedName>
</protein>
<dbReference type="AlphaFoldDB" id="B9TKD6"/>
<reference evidence="2" key="1">
    <citation type="journal article" date="2010" name="Nat. Biotechnol.">
        <title>Draft genome sequence of the oilseed species Ricinus communis.</title>
        <authorList>
            <person name="Chan A.P."/>
            <person name="Crabtree J."/>
            <person name="Zhao Q."/>
            <person name="Lorenzi H."/>
            <person name="Orvis J."/>
            <person name="Puiu D."/>
            <person name="Melake-Berhan A."/>
            <person name="Jones K.M."/>
            <person name="Redman J."/>
            <person name="Chen G."/>
            <person name="Cahoon E.B."/>
            <person name="Gedil M."/>
            <person name="Stanke M."/>
            <person name="Haas B.J."/>
            <person name="Wortman J.R."/>
            <person name="Fraser-Liggett C.M."/>
            <person name="Ravel J."/>
            <person name="Rabinowicz P.D."/>
        </authorList>
    </citation>
    <scope>NUCLEOTIDE SEQUENCE [LARGE SCALE GENOMIC DNA]</scope>
    <source>
        <strain evidence="2">cv. Hale</strain>
    </source>
</reference>
<name>B9TKD6_RICCO</name>
<dbReference type="Proteomes" id="UP000008311">
    <property type="component" value="Unassembled WGS sequence"/>
</dbReference>
<evidence type="ECO:0000313" key="1">
    <source>
        <dbReference type="EMBL" id="EEF23679.1"/>
    </source>
</evidence>
<feature type="non-terminal residue" evidence="1">
    <location>
        <position position="1"/>
    </location>
</feature>
<accession>B9TKD6</accession>